<dbReference type="KEGG" id="cci:CC1G_14022"/>
<keyword evidence="2" id="KW-1185">Reference proteome</keyword>
<dbReference type="AlphaFoldDB" id="D6RL12"/>
<name>D6RL12_COPC7</name>
<dbReference type="HOGENOM" id="CLU_653840_0_0_1"/>
<comment type="caution">
    <text evidence="1">The sequence shown here is derived from an EMBL/GenBank/DDBJ whole genome shotgun (WGS) entry which is preliminary data.</text>
</comment>
<protein>
    <submittedName>
        <fullName evidence="1">Uncharacterized protein</fullName>
    </submittedName>
</protein>
<evidence type="ECO:0000313" key="2">
    <source>
        <dbReference type="Proteomes" id="UP000001861"/>
    </source>
</evidence>
<dbReference type="VEuPathDB" id="FungiDB:CC1G_14022"/>
<sequence length="420" mass="48262">MRSLSVGQFNSLLHYLGLRVLASAQQYLATSEPEETVFREGFEAELQALVVVIYCAKMRFPGITPPEFLQRLLLINLDECYGPLCILDGVLASLPDDIDVSAADAGPNAWWAPGASPRRLTIEEIIDCWNQWQTMDRPSPATHDPAPGPPATLERLRRTRDLLKKTVGLISEELESSMTELSAATEWKKFLVLEFPEIADVIRWIEVATRALDRPLSSFFISTEAPTQWLAVAQWIFDRVHTVVYEASQLPLSSEEKAVFIRYVQQEFKLRRAFKIFAQVASGYLFLCLDELIENRFTWACSSVLLYFSTTEDMLFDGTLRGIFGPPETPRQANWLKAFLQREKPPPPRWQHLLEECNVKREYPERDWSYPRCKVAATRLPQQITQFDKLIFTLEEELAKRKERVAEMRAIKEAWENALS</sequence>
<dbReference type="Proteomes" id="UP000001861">
    <property type="component" value="Unassembled WGS sequence"/>
</dbReference>
<proteinExistence type="predicted"/>
<reference evidence="1 2" key="1">
    <citation type="journal article" date="2010" name="Proc. Natl. Acad. Sci. U.S.A.">
        <title>Insights into evolution of multicellular fungi from the assembled chromosomes of the mushroom Coprinopsis cinerea (Coprinus cinereus).</title>
        <authorList>
            <person name="Stajich J.E."/>
            <person name="Wilke S.K."/>
            <person name="Ahren D."/>
            <person name="Au C.H."/>
            <person name="Birren B.W."/>
            <person name="Borodovsky M."/>
            <person name="Burns C."/>
            <person name="Canback B."/>
            <person name="Casselton L.A."/>
            <person name="Cheng C.K."/>
            <person name="Deng J."/>
            <person name="Dietrich F.S."/>
            <person name="Fargo D.C."/>
            <person name="Farman M.L."/>
            <person name="Gathman A.C."/>
            <person name="Goldberg J."/>
            <person name="Guigo R."/>
            <person name="Hoegger P.J."/>
            <person name="Hooker J.B."/>
            <person name="Huggins A."/>
            <person name="James T.Y."/>
            <person name="Kamada T."/>
            <person name="Kilaru S."/>
            <person name="Kodira C."/>
            <person name="Kues U."/>
            <person name="Kupfer D."/>
            <person name="Kwan H.S."/>
            <person name="Lomsadze A."/>
            <person name="Li W."/>
            <person name="Lilly W.W."/>
            <person name="Ma L.J."/>
            <person name="Mackey A.J."/>
            <person name="Manning G."/>
            <person name="Martin F."/>
            <person name="Muraguchi H."/>
            <person name="Natvig D.O."/>
            <person name="Palmerini H."/>
            <person name="Ramesh M.A."/>
            <person name="Rehmeyer C.J."/>
            <person name="Roe B.A."/>
            <person name="Shenoy N."/>
            <person name="Stanke M."/>
            <person name="Ter-Hovhannisyan V."/>
            <person name="Tunlid A."/>
            <person name="Velagapudi R."/>
            <person name="Vision T.J."/>
            <person name="Zeng Q."/>
            <person name="Zolan M.E."/>
            <person name="Pukkila P.J."/>
        </authorList>
    </citation>
    <scope>NUCLEOTIDE SEQUENCE [LARGE SCALE GENOMIC DNA]</scope>
    <source>
        <strain evidence="2">Okayama-7 / 130 / ATCC MYA-4618 / FGSC 9003</strain>
    </source>
</reference>
<dbReference type="InParanoid" id="D6RL12"/>
<dbReference type="RefSeq" id="XP_002911984.1">
    <property type="nucleotide sequence ID" value="XM_002911938.1"/>
</dbReference>
<evidence type="ECO:0000313" key="1">
    <source>
        <dbReference type="EMBL" id="EFI28490.1"/>
    </source>
</evidence>
<organism evidence="1 2">
    <name type="scientific">Coprinopsis cinerea (strain Okayama-7 / 130 / ATCC MYA-4618 / FGSC 9003)</name>
    <name type="common">Inky cap fungus</name>
    <name type="synonym">Hormographiella aspergillata</name>
    <dbReference type="NCBI Taxonomy" id="240176"/>
    <lineage>
        <taxon>Eukaryota</taxon>
        <taxon>Fungi</taxon>
        <taxon>Dikarya</taxon>
        <taxon>Basidiomycota</taxon>
        <taxon>Agaricomycotina</taxon>
        <taxon>Agaricomycetes</taxon>
        <taxon>Agaricomycetidae</taxon>
        <taxon>Agaricales</taxon>
        <taxon>Agaricineae</taxon>
        <taxon>Psathyrellaceae</taxon>
        <taxon>Coprinopsis</taxon>
    </lineage>
</organism>
<dbReference type="OMA" id="ENRFTWA"/>
<accession>D6RL12</accession>
<gene>
    <name evidence="1" type="ORF">CC1G_14022</name>
</gene>
<dbReference type="GeneID" id="9379327"/>
<dbReference type="EMBL" id="AACS02000002">
    <property type="protein sequence ID" value="EFI28490.1"/>
    <property type="molecule type" value="Genomic_DNA"/>
</dbReference>